<feature type="signal peptide" evidence="1">
    <location>
        <begin position="1"/>
        <end position="19"/>
    </location>
</feature>
<evidence type="ECO:0008006" key="4">
    <source>
        <dbReference type="Google" id="ProtNLM"/>
    </source>
</evidence>
<dbReference type="SUPFAM" id="SSF56925">
    <property type="entry name" value="OMPA-like"/>
    <property type="match status" value="1"/>
</dbReference>
<evidence type="ECO:0000313" key="2">
    <source>
        <dbReference type="EMBL" id="MFD1384587.1"/>
    </source>
</evidence>
<dbReference type="Proteomes" id="UP001597059">
    <property type="component" value="Unassembled WGS sequence"/>
</dbReference>
<comment type="caution">
    <text evidence="2">The sequence shown here is derived from an EMBL/GenBank/DDBJ whole genome shotgun (WGS) entry which is preliminary data.</text>
</comment>
<sequence length="212" mass="23095">MKKAFLLLGISVLVMPAQAATRQVESNGTAVLFEASGGAGISQFGLGLGIQPEDARSGFGGLYFESTTLDDRQTLSGRSLGNHETTIRTLGIRGFSVQGNDDEPIGADVTFGLSQTKTEGYDRTGMSARAAFYFPVMEKTTWYAGLDVRPKLLSFDWSKDVLMELGFDAGVDVRVLPNLGLYAYYYYENMLTDDFDSWFLGSGVAAGLSWVW</sequence>
<dbReference type="InterPro" id="IPR011250">
    <property type="entry name" value="OMP/PagP_B-barrel"/>
</dbReference>
<evidence type="ECO:0000313" key="3">
    <source>
        <dbReference type="Proteomes" id="UP001597059"/>
    </source>
</evidence>
<dbReference type="RefSeq" id="WP_377368954.1">
    <property type="nucleotide sequence ID" value="NZ_JBHTMN010000017.1"/>
</dbReference>
<name>A0ABW4B2W7_9GAMM</name>
<organism evidence="2 3">
    <name type="scientific">Rhodanobacter aciditrophus</name>
    <dbReference type="NCBI Taxonomy" id="1623218"/>
    <lineage>
        <taxon>Bacteria</taxon>
        <taxon>Pseudomonadati</taxon>
        <taxon>Pseudomonadota</taxon>
        <taxon>Gammaproteobacteria</taxon>
        <taxon>Lysobacterales</taxon>
        <taxon>Rhodanobacteraceae</taxon>
        <taxon>Rhodanobacter</taxon>
    </lineage>
</organism>
<protein>
    <recommendedName>
        <fullName evidence="4">Outer membrane protein beta-barrel domain-containing protein</fullName>
    </recommendedName>
</protein>
<gene>
    <name evidence="2" type="ORF">ACFQ45_14545</name>
</gene>
<feature type="chain" id="PRO_5045615347" description="Outer membrane protein beta-barrel domain-containing protein" evidence="1">
    <location>
        <begin position="20"/>
        <end position="212"/>
    </location>
</feature>
<reference evidence="3" key="1">
    <citation type="journal article" date="2019" name="Int. J. Syst. Evol. Microbiol.">
        <title>The Global Catalogue of Microorganisms (GCM) 10K type strain sequencing project: providing services to taxonomists for standard genome sequencing and annotation.</title>
        <authorList>
            <consortium name="The Broad Institute Genomics Platform"/>
            <consortium name="The Broad Institute Genome Sequencing Center for Infectious Disease"/>
            <person name="Wu L."/>
            <person name="Ma J."/>
        </authorList>
    </citation>
    <scope>NUCLEOTIDE SEQUENCE [LARGE SCALE GENOMIC DNA]</scope>
    <source>
        <strain evidence="3">JCM 30774</strain>
    </source>
</reference>
<proteinExistence type="predicted"/>
<keyword evidence="3" id="KW-1185">Reference proteome</keyword>
<accession>A0ABW4B2W7</accession>
<dbReference type="EMBL" id="JBHTMN010000017">
    <property type="protein sequence ID" value="MFD1384587.1"/>
    <property type="molecule type" value="Genomic_DNA"/>
</dbReference>
<keyword evidence="1" id="KW-0732">Signal</keyword>
<evidence type="ECO:0000256" key="1">
    <source>
        <dbReference type="SAM" id="SignalP"/>
    </source>
</evidence>